<dbReference type="PATRIC" id="fig|29423.5.peg.1226"/>
<accession>A0A0W0X281</accession>
<reference evidence="1 2" key="1">
    <citation type="submission" date="2015-11" db="EMBL/GenBank/DDBJ databases">
        <title>Genomic analysis of 38 Legionella species identifies large and diverse effector repertoires.</title>
        <authorList>
            <person name="Burstein D."/>
            <person name="Amaro F."/>
            <person name="Zusman T."/>
            <person name="Lifshitz Z."/>
            <person name="Cohen O."/>
            <person name="Gilbert J.A."/>
            <person name="Pupko T."/>
            <person name="Shuman H.A."/>
            <person name="Segal G."/>
        </authorList>
    </citation>
    <scope>NUCLEOTIDE SEQUENCE [LARGE SCALE GENOMIC DNA]</scope>
    <source>
        <strain evidence="1 2">Oak Ridge-10</strain>
    </source>
</reference>
<dbReference type="EMBL" id="LNYP01000024">
    <property type="protein sequence ID" value="KTD38685.1"/>
    <property type="molecule type" value="Genomic_DNA"/>
</dbReference>
<gene>
    <name evidence="1" type="ORF">Loak_1173</name>
</gene>
<comment type="caution">
    <text evidence="1">The sequence shown here is derived from an EMBL/GenBank/DDBJ whole genome shotgun (WGS) entry which is preliminary data.</text>
</comment>
<proteinExistence type="predicted"/>
<name>A0A0W0X281_9GAMM</name>
<evidence type="ECO:0000313" key="2">
    <source>
        <dbReference type="Proteomes" id="UP000054858"/>
    </source>
</evidence>
<sequence>MSLTQEKLSIAREALTKIVEELQATVKHHIAVQKQLEEDARFDKKTIQGLTRSKDLRHKPAKCSAVE</sequence>
<protein>
    <submittedName>
        <fullName evidence="1">Uncharacterized protein</fullName>
    </submittedName>
</protein>
<dbReference type="Proteomes" id="UP000054858">
    <property type="component" value="Unassembled WGS sequence"/>
</dbReference>
<dbReference type="RefSeq" id="WP_025386289.1">
    <property type="nucleotide sequence ID" value="NZ_KV441803.1"/>
</dbReference>
<dbReference type="AlphaFoldDB" id="A0A0W0X281"/>
<organism evidence="1 2">
    <name type="scientific">Legionella oakridgensis</name>
    <dbReference type="NCBI Taxonomy" id="29423"/>
    <lineage>
        <taxon>Bacteria</taxon>
        <taxon>Pseudomonadati</taxon>
        <taxon>Pseudomonadota</taxon>
        <taxon>Gammaproteobacteria</taxon>
        <taxon>Legionellales</taxon>
        <taxon>Legionellaceae</taxon>
        <taxon>Legionella</taxon>
    </lineage>
</organism>
<evidence type="ECO:0000313" key="1">
    <source>
        <dbReference type="EMBL" id="KTD38685.1"/>
    </source>
</evidence>